<dbReference type="GO" id="GO:0032981">
    <property type="term" value="P:mitochondrial respiratory chain complex I assembly"/>
    <property type="evidence" value="ECO:0007669"/>
    <property type="project" value="TreeGrafter"/>
</dbReference>
<feature type="compositionally biased region" description="Basic and acidic residues" evidence="2">
    <location>
        <begin position="149"/>
        <end position="159"/>
    </location>
</feature>
<proteinExistence type="inferred from homology"/>
<keyword evidence="4" id="KW-1185">Reference proteome</keyword>
<dbReference type="GO" id="GO:0045271">
    <property type="term" value="C:respiratory chain complex I"/>
    <property type="evidence" value="ECO:0007669"/>
    <property type="project" value="InterPro"/>
</dbReference>
<accession>A0A2J6RAD6</accession>
<dbReference type="AlphaFoldDB" id="A0A2J6RAD6"/>
<dbReference type="InterPro" id="IPR052618">
    <property type="entry name" value="ComplexI_NDUFA12"/>
</dbReference>
<dbReference type="PANTHER" id="PTHR32470:SF2">
    <property type="entry name" value="NADH DEHYDROGENASE [UBIQUINONE] 1 ALPHA SUBCOMPLEX ASSEMBLY FACTOR 2"/>
    <property type="match status" value="1"/>
</dbReference>
<dbReference type="EMBL" id="KZ613952">
    <property type="protein sequence ID" value="PMD35486.1"/>
    <property type="molecule type" value="Genomic_DNA"/>
</dbReference>
<evidence type="ECO:0000256" key="1">
    <source>
        <dbReference type="ARBA" id="ARBA00007355"/>
    </source>
</evidence>
<dbReference type="GO" id="GO:0005739">
    <property type="term" value="C:mitochondrion"/>
    <property type="evidence" value="ECO:0007669"/>
    <property type="project" value="TreeGrafter"/>
</dbReference>
<protein>
    <submittedName>
        <fullName evidence="3">Uncharacterized protein</fullName>
    </submittedName>
</protein>
<evidence type="ECO:0000313" key="3">
    <source>
        <dbReference type="EMBL" id="PMD35486.1"/>
    </source>
</evidence>
<name>A0A2J6RAD6_HYAVF</name>
<dbReference type="STRING" id="1149755.A0A2J6RAD6"/>
<reference evidence="3 4" key="1">
    <citation type="submission" date="2016-04" db="EMBL/GenBank/DDBJ databases">
        <title>A degradative enzymes factory behind the ericoid mycorrhizal symbiosis.</title>
        <authorList>
            <consortium name="DOE Joint Genome Institute"/>
            <person name="Martino E."/>
            <person name="Morin E."/>
            <person name="Grelet G."/>
            <person name="Kuo A."/>
            <person name="Kohler A."/>
            <person name="Daghino S."/>
            <person name="Barry K."/>
            <person name="Choi C."/>
            <person name="Cichocki N."/>
            <person name="Clum A."/>
            <person name="Copeland A."/>
            <person name="Hainaut M."/>
            <person name="Haridas S."/>
            <person name="Labutti K."/>
            <person name="Lindquist E."/>
            <person name="Lipzen A."/>
            <person name="Khouja H.-R."/>
            <person name="Murat C."/>
            <person name="Ohm R."/>
            <person name="Olson A."/>
            <person name="Spatafora J."/>
            <person name="Veneault-Fourrey C."/>
            <person name="Henrissat B."/>
            <person name="Grigoriev I."/>
            <person name="Martin F."/>
            <person name="Perotto S."/>
        </authorList>
    </citation>
    <scope>NUCLEOTIDE SEQUENCE [LARGE SCALE GENOMIC DNA]</scope>
    <source>
        <strain evidence="3 4">F</strain>
    </source>
</reference>
<comment type="similarity">
    <text evidence="1">Belongs to the complex I NDUFA12 subunit family.</text>
</comment>
<evidence type="ECO:0000256" key="2">
    <source>
        <dbReference type="SAM" id="MobiDB-lite"/>
    </source>
</evidence>
<evidence type="ECO:0000313" key="4">
    <source>
        <dbReference type="Proteomes" id="UP000235786"/>
    </source>
</evidence>
<dbReference type="Proteomes" id="UP000235786">
    <property type="component" value="Unassembled WGS sequence"/>
</dbReference>
<dbReference type="Pfam" id="PF05071">
    <property type="entry name" value="NDUFA12"/>
    <property type="match status" value="1"/>
</dbReference>
<dbReference type="OrthoDB" id="10255576at2759"/>
<dbReference type="InterPro" id="IPR007763">
    <property type="entry name" value="NDUFA12"/>
</dbReference>
<feature type="region of interest" description="Disordered" evidence="2">
    <location>
        <begin position="136"/>
        <end position="159"/>
    </location>
</feature>
<sequence>MSTPPLSPIRKAWYRWKSLHLPWRKRFLVGLDLQGNTFWEFRDTLSSHKNRMRRIVQYPASTHYSDIKISPQWHQWLRHTRSNPPSLTEQSQDIIRQQNLKVLAAEADARWAAKPSFLDSPGQARAQLLSIMEVKDPEGNAESENSVDAGKHPERESERITKEMDIFADDRWAEAQKEEIHGIATQSNERSEHDKKSRADSNKDKADPWNQARGSDKWQPAAWDGNITSLRRQ</sequence>
<gene>
    <name evidence="3" type="ORF">L207DRAFT_435589</name>
</gene>
<dbReference type="PANTHER" id="PTHR32470">
    <property type="entry name" value="ADH DEHYDROGENASE [UBIQUINONE] 1 ALPHA SUBCOMPLEX ASSEMBLY FACTOR 2"/>
    <property type="match status" value="1"/>
</dbReference>
<organism evidence="3 4">
    <name type="scientific">Hyaloscypha variabilis (strain UAMH 11265 / GT02V1 / F)</name>
    <name type="common">Meliniomyces variabilis</name>
    <dbReference type="NCBI Taxonomy" id="1149755"/>
    <lineage>
        <taxon>Eukaryota</taxon>
        <taxon>Fungi</taxon>
        <taxon>Dikarya</taxon>
        <taxon>Ascomycota</taxon>
        <taxon>Pezizomycotina</taxon>
        <taxon>Leotiomycetes</taxon>
        <taxon>Helotiales</taxon>
        <taxon>Hyaloscyphaceae</taxon>
        <taxon>Hyaloscypha</taxon>
        <taxon>Hyaloscypha variabilis</taxon>
    </lineage>
</organism>
<feature type="compositionally biased region" description="Basic and acidic residues" evidence="2">
    <location>
        <begin position="189"/>
        <end position="207"/>
    </location>
</feature>
<feature type="region of interest" description="Disordered" evidence="2">
    <location>
        <begin position="177"/>
        <end position="233"/>
    </location>
</feature>